<dbReference type="EMBL" id="BQNB010015847">
    <property type="protein sequence ID" value="GJT44826.1"/>
    <property type="molecule type" value="Genomic_DNA"/>
</dbReference>
<evidence type="ECO:0000256" key="1">
    <source>
        <dbReference type="SAM" id="MobiDB-lite"/>
    </source>
</evidence>
<reference evidence="2" key="1">
    <citation type="journal article" date="2022" name="Int. J. Mol. Sci.">
        <title>Draft Genome of Tanacetum Coccineum: Genomic Comparison of Closely Related Tanacetum-Family Plants.</title>
        <authorList>
            <person name="Yamashiro T."/>
            <person name="Shiraishi A."/>
            <person name="Nakayama K."/>
            <person name="Satake H."/>
        </authorList>
    </citation>
    <scope>NUCLEOTIDE SEQUENCE</scope>
</reference>
<dbReference type="Proteomes" id="UP001151760">
    <property type="component" value="Unassembled WGS sequence"/>
</dbReference>
<evidence type="ECO:0008006" key="4">
    <source>
        <dbReference type="Google" id="ProtNLM"/>
    </source>
</evidence>
<evidence type="ECO:0000313" key="2">
    <source>
        <dbReference type="EMBL" id="GJT44826.1"/>
    </source>
</evidence>
<feature type="region of interest" description="Disordered" evidence="1">
    <location>
        <begin position="136"/>
        <end position="170"/>
    </location>
</feature>
<feature type="compositionally biased region" description="Basic and acidic residues" evidence="1">
    <location>
        <begin position="159"/>
        <end position="169"/>
    </location>
</feature>
<sequence>MKSLVLPKNSRRHLVKHGNDLRKCLELVPTTDLRIEIVLKKVITPATVKAVEEPCVTCGGAHAYYNYPNTDSNQSNVCAAMGTYNQVAPPNRVSNHMAPPGFAPVQNSQNRKYRSNPTSGYPISLLESDILTTLPKTTPIPEPDIPKNLPKPNIPYPSRRNDQKSRDKASNQMEKIFQIFQDLRFDISFADALLLMPRFAPTIKSLLMNKDKLLELAKIPLNENCSAILLKKLPEKLGDPGKFLYHATRYSSTYDDSSINRIDVIDVACEEFSQEVLGFLNSSSGGNPTSSSDPIISSTTPSFILFEGGDIILEELETFLQTSDELTDLDDDFYDTEGDILYLKQFFNEDPSPSLTPKKNEDLKEVTKEKPLIEEPLEL</sequence>
<protein>
    <recommendedName>
        <fullName evidence="4">Reverse transcriptase domain-containing protein</fullName>
    </recommendedName>
</protein>
<reference evidence="2" key="2">
    <citation type="submission" date="2022-01" db="EMBL/GenBank/DDBJ databases">
        <authorList>
            <person name="Yamashiro T."/>
            <person name="Shiraishi A."/>
            <person name="Satake H."/>
            <person name="Nakayama K."/>
        </authorList>
    </citation>
    <scope>NUCLEOTIDE SEQUENCE</scope>
</reference>
<name>A0ABQ5E066_9ASTR</name>
<gene>
    <name evidence="2" type="ORF">Tco_0953541</name>
</gene>
<accession>A0ABQ5E066</accession>
<proteinExistence type="predicted"/>
<evidence type="ECO:0000313" key="3">
    <source>
        <dbReference type="Proteomes" id="UP001151760"/>
    </source>
</evidence>
<comment type="caution">
    <text evidence="2">The sequence shown here is derived from an EMBL/GenBank/DDBJ whole genome shotgun (WGS) entry which is preliminary data.</text>
</comment>
<feature type="compositionally biased region" description="Basic and acidic residues" evidence="1">
    <location>
        <begin position="358"/>
        <end position="373"/>
    </location>
</feature>
<organism evidence="2 3">
    <name type="scientific">Tanacetum coccineum</name>
    <dbReference type="NCBI Taxonomy" id="301880"/>
    <lineage>
        <taxon>Eukaryota</taxon>
        <taxon>Viridiplantae</taxon>
        <taxon>Streptophyta</taxon>
        <taxon>Embryophyta</taxon>
        <taxon>Tracheophyta</taxon>
        <taxon>Spermatophyta</taxon>
        <taxon>Magnoliopsida</taxon>
        <taxon>eudicotyledons</taxon>
        <taxon>Gunneridae</taxon>
        <taxon>Pentapetalae</taxon>
        <taxon>asterids</taxon>
        <taxon>campanulids</taxon>
        <taxon>Asterales</taxon>
        <taxon>Asteraceae</taxon>
        <taxon>Asteroideae</taxon>
        <taxon>Anthemideae</taxon>
        <taxon>Anthemidinae</taxon>
        <taxon>Tanacetum</taxon>
    </lineage>
</organism>
<feature type="region of interest" description="Disordered" evidence="1">
    <location>
        <begin position="349"/>
        <end position="379"/>
    </location>
</feature>
<keyword evidence="3" id="KW-1185">Reference proteome</keyword>